<keyword evidence="3" id="KW-1185">Reference proteome</keyword>
<accession>A0AA45WYB5</accession>
<dbReference type="Proteomes" id="UP001158066">
    <property type="component" value="Unassembled WGS sequence"/>
</dbReference>
<organism evidence="2 3">
    <name type="scientific">Anoxynatronum buryatiense</name>
    <dbReference type="NCBI Taxonomy" id="489973"/>
    <lineage>
        <taxon>Bacteria</taxon>
        <taxon>Bacillati</taxon>
        <taxon>Bacillota</taxon>
        <taxon>Clostridia</taxon>
        <taxon>Eubacteriales</taxon>
        <taxon>Clostridiaceae</taxon>
        <taxon>Anoxynatronum</taxon>
    </lineage>
</organism>
<gene>
    <name evidence="2" type="ORF">SAMN06296020_11391</name>
</gene>
<keyword evidence="1" id="KW-0677">Repeat</keyword>
<dbReference type="InterPro" id="IPR018337">
    <property type="entry name" value="Cell_wall/Cho-bd_repeat"/>
</dbReference>
<name>A0AA45WYB5_9CLOT</name>
<protein>
    <submittedName>
        <fullName evidence="2">Cell wall binding repeat-containing protein</fullName>
    </submittedName>
</protein>
<comment type="caution">
    <text evidence="2">The sequence shown here is derived from an EMBL/GenBank/DDBJ whole genome shotgun (WGS) entry which is preliminary data.</text>
</comment>
<dbReference type="EMBL" id="FXUF01000013">
    <property type="protein sequence ID" value="SMP66207.1"/>
    <property type="molecule type" value="Genomic_DNA"/>
</dbReference>
<dbReference type="Gene3D" id="2.10.270.10">
    <property type="entry name" value="Cholin Binding"/>
    <property type="match status" value="1"/>
</dbReference>
<dbReference type="AlphaFoldDB" id="A0AA45WYB5"/>
<dbReference type="Pfam" id="PF19127">
    <property type="entry name" value="Choline_bind_3"/>
    <property type="match status" value="2"/>
</dbReference>
<proteinExistence type="predicted"/>
<evidence type="ECO:0000313" key="3">
    <source>
        <dbReference type="Proteomes" id="UP001158066"/>
    </source>
</evidence>
<evidence type="ECO:0000313" key="2">
    <source>
        <dbReference type="EMBL" id="SMP66207.1"/>
    </source>
</evidence>
<sequence length="110" mass="12452">YQDGKALTGSQTIQGVKYFFNTDGTLKTGWVRDGSNRRYYAGKTLVVGWKDMETSGNHTTYYFTGEGLLVTGKWLEVEGKWYYFHPDGTLARSTIIDGYEVDENGVRKTS</sequence>
<feature type="non-terminal residue" evidence="2">
    <location>
        <position position="1"/>
    </location>
</feature>
<evidence type="ECO:0000256" key="1">
    <source>
        <dbReference type="ARBA" id="ARBA00022737"/>
    </source>
</evidence>
<dbReference type="SUPFAM" id="SSF69360">
    <property type="entry name" value="Cell wall binding repeat"/>
    <property type="match status" value="1"/>
</dbReference>
<reference evidence="2" key="1">
    <citation type="submission" date="2017-05" db="EMBL/GenBank/DDBJ databases">
        <authorList>
            <person name="Varghese N."/>
            <person name="Submissions S."/>
        </authorList>
    </citation>
    <scope>NUCLEOTIDE SEQUENCE</scope>
    <source>
        <strain evidence="2">Su22</strain>
    </source>
</reference>